<protein>
    <recommendedName>
        <fullName evidence="4">LTXXQ motif family protein</fullName>
    </recommendedName>
</protein>
<evidence type="ECO:0000313" key="3">
    <source>
        <dbReference type="Proteomes" id="UP000323653"/>
    </source>
</evidence>
<organism evidence="2 3">
    <name type="scientific">Pedobacter aquae</name>
    <dbReference type="NCBI Taxonomy" id="2605747"/>
    <lineage>
        <taxon>Bacteria</taxon>
        <taxon>Pseudomonadati</taxon>
        <taxon>Bacteroidota</taxon>
        <taxon>Sphingobacteriia</taxon>
        <taxon>Sphingobacteriales</taxon>
        <taxon>Sphingobacteriaceae</taxon>
        <taxon>Pedobacter</taxon>
    </lineage>
</organism>
<keyword evidence="1" id="KW-0732">Signal</keyword>
<dbReference type="Proteomes" id="UP000323653">
    <property type="component" value="Chromosome"/>
</dbReference>
<gene>
    <name evidence="2" type="ORF">FYC62_01685</name>
</gene>
<dbReference type="RefSeq" id="WP_039450320.1">
    <property type="nucleotide sequence ID" value="NZ_CP043329.1"/>
</dbReference>
<reference evidence="2 3" key="1">
    <citation type="submission" date="2019-08" db="EMBL/GenBank/DDBJ databases">
        <title>Pedobacter sp. nov., isolated from Han river, South Korea.</title>
        <authorList>
            <person name="Lee D.-H."/>
            <person name="Kim Y.-S."/>
            <person name="Hwang E.-M."/>
            <person name="Le Tran T.C."/>
            <person name="Cha C.-J."/>
        </authorList>
    </citation>
    <scope>NUCLEOTIDE SEQUENCE [LARGE SCALE GENOMIC DNA]</scope>
    <source>
        <strain evidence="2 3">CJ43</strain>
    </source>
</reference>
<name>A0A5C0VH43_9SPHI</name>
<accession>A0A5C0VH43</accession>
<evidence type="ECO:0000256" key="1">
    <source>
        <dbReference type="SAM" id="SignalP"/>
    </source>
</evidence>
<keyword evidence="3" id="KW-1185">Reference proteome</keyword>
<feature type="chain" id="PRO_5022981161" description="LTXXQ motif family protein" evidence="1">
    <location>
        <begin position="23"/>
        <end position="138"/>
    </location>
</feature>
<evidence type="ECO:0008006" key="4">
    <source>
        <dbReference type="Google" id="ProtNLM"/>
    </source>
</evidence>
<sequence length="138" mass="16716">MKNLLFIILILLFATSFSFAQAQAPQKKGERIEALKIEFVLKKLELNEEDAKSFAFMYKSYLQEVNLLLRQKKEAREINKNNPQKLVDDDFYYDEKMFQLKKQYRRRFQQVLSPEQIKTLYIAEREFREELIKHLKSK</sequence>
<evidence type="ECO:0000313" key="2">
    <source>
        <dbReference type="EMBL" id="QEK50520.1"/>
    </source>
</evidence>
<proteinExistence type="predicted"/>
<feature type="signal peptide" evidence="1">
    <location>
        <begin position="1"/>
        <end position="22"/>
    </location>
</feature>
<dbReference type="EMBL" id="CP043329">
    <property type="protein sequence ID" value="QEK50520.1"/>
    <property type="molecule type" value="Genomic_DNA"/>
</dbReference>
<dbReference type="AlphaFoldDB" id="A0A5C0VH43"/>
<dbReference type="KEGG" id="pej:FYC62_01685"/>